<evidence type="ECO:0008006" key="6">
    <source>
        <dbReference type="Google" id="ProtNLM"/>
    </source>
</evidence>
<sequence length="382" mass="40581">MATAALLYLATPAPASAEEPAPAPPVAEADAPGPHIALILPTDSKQLAAPADIVRQGVMAAEARLGDDNTPKVRLYPTGAGDEEGILAYRQAAIRGAVGVIGPLTRGAIAKLAAFGKLDVPVLALNTLDETITPPTNLFALGLSIEAETRQIARNMQRDGRKMPVLIETEGLLAKRMREAFTAEWQLLTGKAPDVIALGTDKDAVWKLKETVAALRADALFMAADQKKARLIRPYIGTERPIYATSQVWSGKFGKQAGANVDLLGVKFVDMPWLLEPYQPDVLAYKQADKPLGPDMQRLYALGIDAYRLSLLLLVSAPGAAIEVQGVSGVLKLSANRQFSRELMSGEVGGQPRTPAPPKLEVPPEPAPSPEEGITATTQPAE</sequence>
<name>A0ABQ5YFE0_9NEIS</name>
<feature type="region of interest" description="Disordered" evidence="2">
    <location>
        <begin position="343"/>
        <end position="382"/>
    </location>
</feature>
<dbReference type="Pfam" id="PF04348">
    <property type="entry name" value="LppC"/>
    <property type="match status" value="2"/>
</dbReference>
<keyword evidence="5" id="KW-1185">Reference proteome</keyword>
<dbReference type="PANTHER" id="PTHR38038">
    <property type="entry name" value="PENICILLIN-BINDING PROTEIN ACTIVATOR LPOA"/>
    <property type="match status" value="1"/>
</dbReference>
<dbReference type="CDD" id="cd06339">
    <property type="entry name" value="PBP1_YraM_LppC_lipoprotein-like"/>
    <property type="match status" value="1"/>
</dbReference>
<feature type="signal peptide" evidence="3">
    <location>
        <begin position="1"/>
        <end position="17"/>
    </location>
</feature>
<accession>A0ABQ5YFE0</accession>
<dbReference type="InterPro" id="IPR007443">
    <property type="entry name" value="LpoA"/>
</dbReference>
<evidence type="ECO:0000256" key="2">
    <source>
        <dbReference type="SAM" id="MobiDB-lite"/>
    </source>
</evidence>
<evidence type="ECO:0000256" key="1">
    <source>
        <dbReference type="ARBA" id="ARBA00023136"/>
    </source>
</evidence>
<evidence type="ECO:0000313" key="5">
    <source>
        <dbReference type="Proteomes" id="UP001156706"/>
    </source>
</evidence>
<gene>
    <name evidence="4" type="ORF">GCM10007907_20910</name>
</gene>
<dbReference type="PANTHER" id="PTHR38038:SF1">
    <property type="entry name" value="PENICILLIN-BINDING PROTEIN ACTIVATOR LPOA"/>
    <property type="match status" value="1"/>
</dbReference>
<feature type="compositionally biased region" description="Pro residues" evidence="2">
    <location>
        <begin position="354"/>
        <end position="369"/>
    </location>
</feature>
<dbReference type="InterPro" id="IPR028082">
    <property type="entry name" value="Peripla_BP_I"/>
</dbReference>
<dbReference type="Gene3D" id="3.40.50.2300">
    <property type="match status" value="2"/>
</dbReference>
<dbReference type="Proteomes" id="UP001156706">
    <property type="component" value="Unassembled WGS sequence"/>
</dbReference>
<keyword evidence="1" id="KW-0472">Membrane</keyword>
<protein>
    <recommendedName>
        <fullName evidence="6">Penicillin-binding protein activator</fullName>
    </recommendedName>
</protein>
<feature type="chain" id="PRO_5045633161" description="Penicillin-binding protein activator" evidence="3">
    <location>
        <begin position="18"/>
        <end position="382"/>
    </location>
</feature>
<organism evidence="4 5">
    <name type="scientific">Chitinimonas prasina</name>
    <dbReference type="NCBI Taxonomy" id="1434937"/>
    <lineage>
        <taxon>Bacteria</taxon>
        <taxon>Pseudomonadati</taxon>
        <taxon>Pseudomonadota</taxon>
        <taxon>Betaproteobacteria</taxon>
        <taxon>Neisseriales</taxon>
        <taxon>Chitinibacteraceae</taxon>
        <taxon>Chitinimonas</taxon>
    </lineage>
</organism>
<reference evidence="5" key="1">
    <citation type="journal article" date="2019" name="Int. J. Syst. Evol. Microbiol.">
        <title>The Global Catalogue of Microorganisms (GCM) 10K type strain sequencing project: providing services to taxonomists for standard genome sequencing and annotation.</title>
        <authorList>
            <consortium name="The Broad Institute Genomics Platform"/>
            <consortium name="The Broad Institute Genome Sequencing Center for Infectious Disease"/>
            <person name="Wu L."/>
            <person name="Ma J."/>
        </authorList>
    </citation>
    <scope>NUCLEOTIDE SEQUENCE [LARGE SCALE GENOMIC DNA]</scope>
    <source>
        <strain evidence="5">NBRC 110044</strain>
    </source>
</reference>
<evidence type="ECO:0000256" key="3">
    <source>
        <dbReference type="SAM" id="SignalP"/>
    </source>
</evidence>
<dbReference type="EMBL" id="BSOG01000002">
    <property type="protein sequence ID" value="GLR13301.1"/>
    <property type="molecule type" value="Genomic_DNA"/>
</dbReference>
<keyword evidence="3" id="KW-0732">Signal</keyword>
<proteinExistence type="predicted"/>
<dbReference type="SUPFAM" id="SSF53822">
    <property type="entry name" value="Periplasmic binding protein-like I"/>
    <property type="match status" value="1"/>
</dbReference>
<comment type="caution">
    <text evidence="4">The sequence shown here is derived from an EMBL/GenBank/DDBJ whole genome shotgun (WGS) entry which is preliminary data.</text>
</comment>
<evidence type="ECO:0000313" key="4">
    <source>
        <dbReference type="EMBL" id="GLR13301.1"/>
    </source>
</evidence>